<protein>
    <recommendedName>
        <fullName evidence="3">DUF3752 domain-containing protein</fullName>
    </recommendedName>
</protein>
<feature type="compositionally biased region" description="Basic and acidic residues" evidence="1">
    <location>
        <begin position="195"/>
        <end position="207"/>
    </location>
</feature>
<feature type="compositionally biased region" description="Basic residues" evidence="1">
    <location>
        <begin position="224"/>
        <end position="237"/>
    </location>
</feature>
<evidence type="ECO:0000256" key="2">
    <source>
        <dbReference type="SAM" id="SignalP"/>
    </source>
</evidence>
<feature type="chain" id="PRO_5043965389" description="DUF3752 domain-containing protein" evidence="2">
    <location>
        <begin position="28"/>
        <end position="658"/>
    </location>
</feature>
<dbReference type="InterPro" id="IPR046331">
    <property type="entry name" value="GPAM1-like"/>
</dbReference>
<evidence type="ECO:0000313" key="5">
    <source>
        <dbReference type="Proteomes" id="UP001162060"/>
    </source>
</evidence>
<feature type="region of interest" description="Disordered" evidence="1">
    <location>
        <begin position="445"/>
        <end position="465"/>
    </location>
</feature>
<dbReference type="PANTHER" id="PTHR46370">
    <property type="entry name" value="GPALPP MOTIFS-CONTAINING PROTEIN 1"/>
    <property type="match status" value="1"/>
</dbReference>
<feature type="region of interest" description="Disordered" evidence="1">
    <location>
        <begin position="588"/>
        <end position="633"/>
    </location>
</feature>
<feature type="compositionally biased region" description="Polar residues" evidence="1">
    <location>
        <begin position="66"/>
        <end position="80"/>
    </location>
</feature>
<accession>A0AAV1VLD3</accession>
<comment type="caution">
    <text evidence="4">The sequence shown here is derived from an EMBL/GenBank/DDBJ whole genome shotgun (WGS) entry which is preliminary data.</text>
</comment>
<dbReference type="AlphaFoldDB" id="A0AAV1VLD3"/>
<feature type="compositionally biased region" description="Basic and acidic residues" evidence="1">
    <location>
        <begin position="238"/>
        <end position="249"/>
    </location>
</feature>
<evidence type="ECO:0000313" key="4">
    <source>
        <dbReference type="EMBL" id="CAK7947111.1"/>
    </source>
</evidence>
<name>A0AAV1VLD3_9STRA</name>
<feature type="region of interest" description="Disordered" evidence="1">
    <location>
        <begin position="187"/>
        <end position="252"/>
    </location>
</feature>
<feature type="compositionally biased region" description="Basic and acidic residues" evidence="1">
    <location>
        <begin position="618"/>
        <end position="633"/>
    </location>
</feature>
<keyword evidence="2" id="KW-0732">Signal</keyword>
<dbReference type="Pfam" id="PF12572">
    <property type="entry name" value="DUF3752"/>
    <property type="match status" value="1"/>
</dbReference>
<gene>
    <name evidence="4" type="ORF">PM001_LOCUS32261</name>
</gene>
<feature type="signal peptide" evidence="2">
    <location>
        <begin position="1"/>
        <end position="27"/>
    </location>
</feature>
<feature type="domain" description="DUF3752" evidence="3">
    <location>
        <begin position="503"/>
        <end position="649"/>
    </location>
</feature>
<dbReference type="Proteomes" id="UP001162060">
    <property type="component" value="Unassembled WGS sequence"/>
</dbReference>
<evidence type="ECO:0000256" key="1">
    <source>
        <dbReference type="SAM" id="MobiDB-lite"/>
    </source>
</evidence>
<dbReference type="EMBL" id="CAKLBY020000378">
    <property type="protein sequence ID" value="CAK7947111.1"/>
    <property type="molecule type" value="Genomic_DNA"/>
</dbReference>
<dbReference type="InterPro" id="IPR022226">
    <property type="entry name" value="DUF3752"/>
</dbReference>
<feature type="region of interest" description="Disordered" evidence="1">
    <location>
        <begin position="486"/>
        <end position="510"/>
    </location>
</feature>
<proteinExistence type="predicted"/>
<reference evidence="4" key="1">
    <citation type="submission" date="2024-01" db="EMBL/GenBank/DDBJ databases">
        <authorList>
            <person name="Webb A."/>
        </authorList>
    </citation>
    <scope>NUCLEOTIDE SEQUENCE</scope>
    <source>
        <strain evidence="4">Pm1</strain>
    </source>
</reference>
<feature type="compositionally biased region" description="Low complexity" evidence="1">
    <location>
        <begin position="607"/>
        <end position="616"/>
    </location>
</feature>
<organism evidence="4 5">
    <name type="scientific">Peronospora matthiolae</name>
    <dbReference type="NCBI Taxonomy" id="2874970"/>
    <lineage>
        <taxon>Eukaryota</taxon>
        <taxon>Sar</taxon>
        <taxon>Stramenopiles</taxon>
        <taxon>Oomycota</taxon>
        <taxon>Peronosporomycetes</taxon>
        <taxon>Peronosporales</taxon>
        <taxon>Peronosporaceae</taxon>
        <taxon>Peronospora</taxon>
    </lineage>
</organism>
<sequence>MEAFTPLLFCQLASILAFKLHSQQTRASPPNLAKRMQVMTPSTLSSVSLTKNESQDTAPHLARRIQQNKNKVPPNRQSSPLDPVNKNLRTRVPSVLHLSFMIEERSPDSQLQPRRTHVSAVVQDPLRVIETRELRCAMETWMMVTRATRRLVVGINKLPRKRRMTLMQLVLFCACCCHIMATHHRQKPTDGFCMAKHEPDRERDRPRERQKRQKRRREDEPEPKKKKGKKQHKKDRKSGRSHERSRDDGDAVTEPDYAKALHVVHELLTQTPEITKDLLALLQMVDDGEVAVIGGIENRHIRSKLKELCPLLGLVKVRGPKDAFAKPRQAQDGTTETSVMEIFRQMLQSGSAKEVSPRPDATTGTDVYSETMSTAEVMEPAVQAPSWRKLPIGPSLPPASTRLGSIGDIHDVDDDEVVGPALPGMKGFRLADERTEAEMARQAEQLEKEQWERVRDGSTSHSAGADEKNPLVREAWMTVMPESSILKDSLGPQSRPPGKPAAFRRKEPAAVDKTWFDSPQERERAKRAKLDMELLGYIREENAPSAEAVRSVASTSNKAVVNESIVPTANPEADEEMRLRMENLRQSRGPSLLEKHQRKQAEQAQYGSQSGRSSGGWNRDRDLTARRGMSGDDAERMITAAKQINSKFTAPTISRHFL</sequence>
<evidence type="ECO:0000259" key="3">
    <source>
        <dbReference type="Pfam" id="PF12572"/>
    </source>
</evidence>
<feature type="region of interest" description="Disordered" evidence="1">
    <location>
        <begin position="66"/>
        <end position="86"/>
    </location>
</feature>
<dbReference type="PANTHER" id="PTHR46370:SF1">
    <property type="entry name" value="GPALPP MOTIFS-CONTAINING PROTEIN 1"/>
    <property type="match status" value="1"/>
</dbReference>